<evidence type="ECO:0000313" key="2">
    <source>
        <dbReference type="Proteomes" id="UP000887013"/>
    </source>
</evidence>
<dbReference type="OrthoDB" id="5967017at2759"/>
<dbReference type="Pfam" id="PF03564">
    <property type="entry name" value="DUF1759"/>
    <property type="match status" value="1"/>
</dbReference>
<organism evidence="1 2">
    <name type="scientific">Nephila pilipes</name>
    <name type="common">Giant wood spider</name>
    <name type="synonym">Nephila maculata</name>
    <dbReference type="NCBI Taxonomy" id="299642"/>
    <lineage>
        <taxon>Eukaryota</taxon>
        <taxon>Metazoa</taxon>
        <taxon>Ecdysozoa</taxon>
        <taxon>Arthropoda</taxon>
        <taxon>Chelicerata</taxon>
        <taxon>Arachnida</taxon>
        <taxon>Araneae</taxon>
        <taxon>Araneomorphae</taxon>
        <taxon>Entelegynae</taxon>
        <taxon>Araneoidea</taxon>
        <taxon>Nephilidae</taxon>
        <taxon>Nephila</taxon>
    </lineage>
</organism>
<accession>A0A8X6PC74</accession>
<sequence>MEIAKKNRAQQRRLFTKACNAEEASLETSDKLNKLKIIEEKAILMINSEENVKQTRRVSSQQNTLLCYPKIQLLTFIGDIRSWVRFWGQFEKVDKDHYLDSHDKFPYLSQCMKEGSVAEELIKSFPPGGNSYEKAIEQLKFHYGGEELLIQVYVRDLLSLVLQKQNMPKKSLRNLRKMPMNHRENLVEKTGCCFLCLKSGHQAR</sequence>
<dbReference type="AlphaFoldDB" id="A0A8X6PC74"/>
<dbReference type="EMBL" id="BMAW01018175">
    <property type="protein sequence ID" value="GFT57280.1"/>
    <property type="molecule type" value="Genomic_DNA"/>
</dbReference>
<comment type="caution">
    <text evidence="1">The sequence shown here is derived from an EMBL/GenBank/DDBJ whole genome shotgun (WGS) entry which is preliminary data.</text>
</comment>
<name>A0A8X6PC74_NEPPI</name>
<evidence type="ECO:0000313" key="1">
    <source>
        <dbReference type="EMBL" id="GFT57280.1"/>
    </source>
</evidence>
<reference evidence="1" key="1">
    <citation type="submission" date="2020-08" db="EMBL/GenBank/DDBJ databases">
        <title>Multicomponent nature underlies the extraordinary mechanical properties of spider dragline silk.</title>
        <authorList>
            <person name="Kono N."/>
            <person name="Nakamura H."/>
            <person name="Mori M."/>
            <person name="Yoshida Y."/>
            <person name="Ohtoshi R."/>
            <person name="Malay A.D."/>
            <person name="Moran D.A.P."/>
            <person name="Tomita M."/>
            <person name="Numata K."/>
            <person name="Arakawa K."/>
        </authorList>
    </citation>
    <scope>NUCLEOTIDE SEQUENCE</scope>
</reference>
<protein>
    <submittedName>
        <fullName evidence="1">Uncharacterized protein</fullName>
    </submittedName>
</protein>
<dbReference type="Proteomes" id="UP000887013">
    <property type="component" value="Unassembled WGS sequence"/>
</dbReference>
<gene>
    <name evidence="1" type="primary">AVEN_213118_1</name>
    <name evidence="1" type="ORF">NPIL_666111</name>
</gene>
<keyword evidence="2" id="KW-1185">Reference proteome</keyword>
<dbReference type="InterPro" id="IPR005312">
    <property type="entry name" value="DUF1759"/>
</dbReference>
<proteinExistence type="predicted"/>